<feature type="domain" description="M23ase beta-sheet core" evidence="2">
    <location>
        <begin position="230"/>
        <end position="325"/>
    </location>
</feature>
<name>A0A934U4J0_9NOCA</name>
<evidence type="ECO:0000256" key="1">
    <source>
        <dbReference type="SAM" id="MobiDB-lite"/>
    </source>
</evidence>
<dbReference type="CDD" id="cd12797">
    <property type="entry name" value="M23_peptidase"/>
    <property type="match status" value="1"/>
</dbReference>
<dbReference type="Pfam" id="PF01551">
    <property type="entry name" value="Peptidase_M23"/>
    <property type="match status" value="1"/>
</dbReference>
<sequence>MLGPSSTEQSFGYQPNRQDRYISNPELDRETDRVTEYSSSTYSFRSWDDEAASSSDYRAEFGPVSHRRPSAESAGSSEQGPKRRRGAHRLPAPPAALKGRAAVVAVAAGAVVSAGQAAVSSSTDTSPSIADVALSSDAQSGIAATAMPQAAQFVDTAGVAVTPENESKTAPQLLNIAAPLDPTQFAGLIEKGQKFAQDRAAREAKALRPLFALPAVGSFTSGFGARWGTLHAGVDIANAIGTPILAVADGTVIDAGPASGFGMWVRLKHADGTVTIYGHIDSATVTVGQQVMAGDEIAKMGNRGFSTGPHCHFEVWLNGTDKVDPLPWLASRGISLGVERD</sequence>
<feature type="compositionally biased region" description="Polar residues" evidence="1">
    <location>
        <begin position="1"/>
        <end position="16"/>
    </location>
</feature>
<dbReference type="PANTHER" id="PTHR21666">
    <property type="entry name" value="PEPTIDASE-RELATED"/>
    <property type="match status" value="1"/>
</dbReference>
<gene>
    <name evidence="3" type="ORF">JGU71_16915</name>
</gene>
<dbReference type="Proteomes" id="UP000655868">
    <property type="component" value="Unassembled WGS sequence"/>
</dbReference>
<dbReference type="EMBL" id="JAEMNV010000005">
    <property type="protein sequence ID" value="MBJ8340574.1"/>
    <property type="molecule type" value="Genomic_DNA"/>
</dbReference>
<dbReference type="SUPFAM" id="SSF51261">
    <property type="entry name" value="Duplicated hybrid motif"/>
    <property type="match status" value="1"/>
</dbReference>
<dbReference type="InterPro" id="IPR011055">
    <property type="entry name" value="Dup_hybrid_motif"/>
</dbReference>
<keyword evidence="4" id="KW-1185">Reference proteome</keyword>
<dbReference type="GO" id="GO:0004222">
    <property type="term" value="F:metalloendopeptidase activity"/>
    <property type="evidence" value="ECO:0007669"/>
    <property type="project" value="TreeGrafter"/>
</dbReference>
<evidence type="ECO:0000259" key="2">
    <source>
        <dbReference type="Pfam" id="PF01551"/>
    </source>
</evidence>
<reference evidence="3" key="1">
    <citation type="submission" date="2020-12" db="EMBL/GenBank/DDBJ databases">
        <title>Antrihabitans popcorni sp. nov. and Antrihabitans auranticaus sp. nov., isolated from a larva cave.</title>
        <authorList>
            <person name="Lee S.D."/>
            <person name="Kim I.S."/>
        </authorList>
    </citation>
    <scope>NUCLEOTIDE SEQUENCE</scope>
    <source>
        <strain evidence="3">YC3-6</strain>
    </source>
</reference>
<dbReference type="AlphaFoldDB" id="A0A934U4J0"/>
<dbReference type="PANTHER" id="PTHR21666:SF270">
    <property type="entry name" value="MUREIN HYDROLASE ACTIVATOR ENVC"/>
    <property type="match status" value="1"/>
</dbReference>
<evidence type="ECO:0000313" key="3">
    <source>
        <dbReference type="EMBL" id="MBJ8340574.1"/>
    </source>
</evidence>
<dbReference type="InterPro" id="IPR050570">
    <property type="entry name" value="Cell_wall_metabolism_enzyme"/>
</dbReference>
<feature type="compositionally biased region" description="Basic and acidic residues" evidence="1">
    <location>
        <begin position="26"/>
        <end position="35"/>
    </location>
</feature>
<feature type="region of interest" description="Disordered" evidence="1">
    <location>
        <begin position="1"/>
        <end position="92"/>
    </location>
</feature>
<dbReference type="InterPro" id="IPR016047">
    <property type="entry name" value="M23ase_b-sheet_dom"/>
</dbReference>
<organism evidence="3 4">
    <name type="scientific">Antrihabitans stalagmiti</name>
    <dbReference type="NCBI Taxonomy" id="2799499"/>
    <lineage>
        <taxon>Bacteria</taxon>
        <taxon>Bacillati</taxon>
        <taxon>Actinomycetota</taxon>
        <taxon>Actinomycetes</taxon>
        <taxon>Mycobacteriales</taxon>
        <taxon>Nocardiaceae</taxon>
        <taxon>Antrihabitans</taxon>
    </lineage>
</organism>
<proteinExistence type="predicted"/>
<protein>
    <submittedName>
        <fullName evidence="3">M23 family metallopeptidase</fullName>
    </submittedName>
</protein>
<evidence type="ECO:0000313" key="4">
    <source>
        <dbReference type="Proteomes" id="UP000655868"/>
    </source>
</evidence>
<accession>A0A934U4J0</accession>
<comment type="caution">
    <text evidence="3">The sequence shown here is derived from an EMBL/GenBank/DDBJ whole genome shotgun (WGS) entry which is preliminary data.</text>
</comment>
<dbReference type="Gene3D" id="2.70.70.10">
    <property type="entry name" value="Glucose Permease (Domain IIA)"/>
    <property type="match status" value="1"/>
</dbReference>